<dbReference type="Gene3D" id="1.20.1050.10">
    <property type="match status" value="1"/>
</dbReference>
<dbReference type="Gene3D" id="3.40.30.10">
    <property type="entry name" value="Glutaredoxin"/>
    <property type="match status" value="1"/>
</dbReference>
<dbReference type="EMBL" id="DRMJ01000007">
    <property type="protein sequence ID" value="HHL41996.1"/>
    <property type="molecule type" value="Genomic_DNA"/>
</dbReference>
<dbReference type="SUPFAM" id="SSF47616">
    <property type="entry name" value="GST C-terminal domain-like"/>
    <property type="match status" value="1"/>
</dbReference>
<feature type="domain" description="GST C-terminal" evidence="2">
    <location>
        <begin position="79"/>
        <end position="199"/>
    </location>
</feature>
<sequence length="199" mass="22144">MYTVIGNPKTRAIRVLWMLEELGLEYDINPAAPGSDEAKKFNPSGKVPALKVGDDVIVDSVAICQFLADKHGELGYPAGTIERAHMDSFIHFVADEVDHACWVWAKHDWIYPEGLKAENVKPACELEFNKAMAHLEERLGDKKYVMGDKFTVPDILLGQCASWGEGMCKFTLPGGKVGAYFDRVRARPALARARKHQEA</sequence>
<reference evidence="3" key="1">
    <citation type="journal article" date="2020" name="mSystems">
        <title>Genome- and Community-Level Interaction Insights into Carbon Utilization and Element Cycling Functions of Hydrothermarchaeota in Hydrothermal Sediment.</title>
        <authorList>
            <person name="Zhou Z."/>
            <person name="Liu Y."/>
            <person name="Xu W."/>
            <person name="Pan J."/>
            <person name="Luo Z.H."/>
            <person name="Li M."/>
        </authorList>
    </citation>
    <scope>NUCLEOTIDE SEQUENCE [LARGE SCALE GENOMIC DNA]</scope>
    <source>
        <strain evidence="3">HyVt-485</strain>
    </source>
</reference>
<dbReference type="InterPro" id="IPR010987">
    <property type="entry name" value="Glutathione-S-Trfase_C-like"/>
</dbReference>
<evidence type="ECO:0000259" key="1">
    <source>
        <dbReference type="PROSITE" id="PS50404"/>
    </source>
</evidence>
<feature type="domain" description="GST N-terminal" evidence="1">
    <location>
        <begin position="1"/>
        <end position="75"/>
    </location>
</feature>
<dbReference type="SFLD" id="SFLDG00358">
    <property type="entry name" value="Main_(cytGST)"/>
    <property type="match status" value="1"/>
</dbReference>
<protein>
    <submittedName>
        <fullName evidence="3">Glutathione S-transferase family protein</fullName>
    </submittedName>
</protein>
<dbReference type="InterPro" id="IPR004046">
    <property type="entry name" value="GST_C"/>
</dbReference>
<name>A0A7C5LVM1_9PROT</name>
<proteinExistence type="predicted"/>
<dbReference type="AlphaFoldDB" id="A0A7C5LVM1"/>
<dbReference type="PROSITE" id="PS50404">
    <property type="entry name" value="GST_NTER"/>
    <property type="match status" value="1"/>
</dbReference>
<evidence type="ECO:0000313" key="3">
    <source>
        <dbReference type="EMBL" id="HHL41996.1"/>
    </source>
</evidence>
<accession>A0A7C5LVM1</accession>
<gene>
    <name evidence="3" type="ORF">ENJ42_00110</name>
</gene>
<dbReference type="InterPro" id="IPR036249">
    <property type="entry name" value="Thioredoxin-like_sf"/>
</dbReference>
<dbReference type="PANTHER" id="PTHR44051:SF8">
    <property type="entry name" value="GLUTATHIONE S-TRANSFERASE GSTA"/>
    <property type="match status" value="1"/>
</dbReference>
<dbReference type="Pfam" id="PF13409">
    <property type="entry name" value="GST_N_2"/>
    <property type="match status" value="1"/>
</dbReference>
<dbReference type="PROSITE" id="PS50405">
    <property type="entry name" value="GST_CTER"/>
    <property type="match status" value="1"/>
</dbReference>
<dbReference type="SFLD" id="SFLDS00019">
    <property type="entry name" value="Glutathione_Transferase_(cytos"/>
    <property type="match status" value="1"/>
</dbReference>
<dbReference type="InterPro" id="IPR036282">
    <property type="entry name" value="Glutathione-S-Trfase_C_sf"/>
</dbReference>
<organism evidence="3">
    <name type="scientific">Hellea balneolensis</name>
    <dbReference type="NCBI Taxonomy" id="287478"/>
    <lineage>
        <taxon>Bacteria</taxon>
        <taxon>Pseudomonadati</taxon>
        <taxon>Pseudomonadota</taxon>
        <taxon>Alphaproteobacteria</taxon>
        <taxon>Maricaulales</taxon>
        <taxon>Robiginitomaculaceae</taxon>
        <taxon>Hellea</taxon>
    </lineage>
</organism>
<dbReference type="SUPFAM" id="SSF52833">
    <property type="entry name" value="Thioredoxin-like"/>
    <property type="match status" value="1"/>
</dbReference>
<dbReference type="Proteomes" id="UP000885830">
    <property type="component" value="Unassembled WGS sequence"/>
</dbReference>
<dbReference type="InterPro" id="IPR004045">
    <property type="entry name" value="Glutathione_S-Trfase_N"/>
</dbReference>
<dbReference type="PANTHER" id="PTHR44051">
    <property type="entry name" value="GLUTATHIONE S-TRANSFERASE-RELATED"/>
    <property type="match status" value="1"/>
</dbReference>
<dbReference type="InterPro" id="IPR040079">
    <property type="entry name" value="Glutathione_S-Trfase"/>
</dbReference>
<dbReference type="CDD" id="cd03046">
    <property type="entry name" value="GST_N_GTT1_like"/>
    <property type="match status" value="1"/>
</dbReference>
<evidence type="ECO:0000259" key="2">
    <source>
        <dbReference type="PROSITE" id="PS50405"/>
    </source>
</evidence>
<comment type="caution">
    <text evidence="3">The sequence shown here is derived from an EMBL/GenBank/DDBJ whole genome shotgun (WGS) entry which is preliminary data.</text>
</comment>
<dbReference type="Pfam" id="PF00043">
    <property type="entry name" value="GST_C"/>
    <property type="match status" value="1"/>
</dbReference>